<reference evidence="1" key="1">
    <citation type="submission" date="2017-07" db="EMBL/GenBank/DDBJ databases">
        <title>Taro Niue Genome Assembly and Annotation.</title>
        <authorList>
            <person name="Atibalentja N."/>
            <person name="Keating K."/>
            <person name="Fields C.J."/>
        </authorList>
    </citation>
    <scope>NUCLEOTIDE SEQUENCE</scope>
    <source>
        <strain evidence="1">Niue_2</strain>
        <tissue evidence="1">Leaf</tissue>
    </source>
</reference>
<accession>A0A843WJ43</accession>
<organism evidence="1 2">
    <name type="scientific">Colocasia esculenta</name>
    <name type="common">Wild taro</name>
    <name type="synonym">Arum esculentum</name>
    <dbReference type="NCBI Taxonomy" id="4460"/>
    <lineage>
        <taxon>Eukaryota</taxon>
        <taxon>Viridiplantae</taxon>
        <taxon>Streptophyta</taxon>
        <taxon>Embryophyta</taxon>
        <taxon>Tracheophyta</taxon>
        <taxon>Spermatophyta</taxon>
        <taxon>Magnoliopsida</taxon>
        <taxon>Liliopsida</taxon>
        <taxon>Araceae</taxon>
        <taxon>Aroideae</taxon>
        <taxon>Colocasieae</taxon>
        <taxon>Colocasia</taxon>
    </lineage>
</organism>
<proteinExistence type="predicted"/>
<dbReference type="Proteomes" id="UP000652761">
    <property type="component" value="Unassembled WGS sequence"/>
</dbReference>
<name>A0A843WJ43_COLES</name>
<evidence type="ECO:0000313" key="2">
    <source>
        <dbReference type="Proteomes" id="UP000652761"/>
    </source>
</evidence>
<gene>
    <name evidence="1" type="ORF">Taro_038382</name>
</gene>
<feature type="non-terminal residue" evidence="1">
    <location>
        <position position="126"/>
    </location>
</feature>
<sequence length="126" mass="15317">KTGVPVLEEDLVRSDSEREKLWRAVVLRLGRMRRGMRRGVSSRPQHPRVPRYFLHHHLWTTACSCKAWLRQCRPRRRLRRYCRLSCRLRLRLQLQFPRSMAMVVRPSWRGLRGWLHLLLKGRVSHF</sequence>
<dbReference type="AlphaFoldDB" id="A0A843WJ43"/>
<evidence type="ECO:0000313" key="1">
    <source>
        <dbReference type="EMBL" id="MQM05571.1"/>
    </source>
</evidence>
<protein>
    <submittedName>
        <fullName evidence="1">Uncharacterized protein</fullName>
    </submittedName>
</protein>
<dbReference type="EMBL" id="NMUH01003437">
    <property type="protein sequence ID" value="MQM05571.1"/>
    <property type="molecule type" value="Genomic_DNA"/>
</dbReference>
<keyword evidence="2" id="KW-1185">Reference proteome</keyword>
<comment type="caution">
    <text evidence="1">The sequence shown here is derived from an EMBL/GenBank/DDBJ whole genome shotgun (WGS) entry which is preliminary data.</text>
</comment>